<evidence type="ECO:0000256" key="1">
    <source>
        <dbReference type="ARBA" id="ARBA00005709"/>
    </source>
</evidence>
<gene>
    <name evidence="7" type="ORF">HMPREF0542_10873</name>
</gene>
<dbReference type="GO" id="GO:0005576">
    <property type="term" value="C:extracellular region"/>
    <property type="evidence" value="ECO:0007669"/>
    <property type="project" value="UniProtKB-SubCell"/>
</dbReference>
<keyword evidence="3 4" id="KW-0975">Bacterial flagellum</keyword>
<dbReference type="PRINTS" id="PR00207">
    <property type="entry name" value="FLAGELLIN"/>
</dbReference>
<keyword evidence="7" id="KW-0966">Cell projection</keyword>
<feature type="domain" description="Flagellin C-terminal" evidence="6">
    <location>
        <begin position="300"/>
        <end position="384"/>
    </location>
</feature>
<dbReference type="PANTHER" id="PTHR42792">
    <property type="entry name" value="FLAGELLIN"/>
    <property type="match status" value="1"/>
</dbReference>
<sequence length="393" mass="42520">MQVLYFDAKKTFSFVGKSFLALKTSFCVRYLKVNGKKEGLSMRINTNVDAMRAYSNYATWNAAKSKSLLRISSGKRINSFADDPAGACIAVKMGVQVSGLKVAKRNAQDGISLIQTAEGALNETHSILGRMRDLAVQAANGTLTYEDRAAIDKEFQALRQEIDRIGNSSQFNTINLLDGSRNKITLQVGANAGQTMDVELSDMRFDAIFKTTNGKLSVTDANGQTVDVEMGLCGSQETIKKYNDAKDAYNAAANSLALAKAKGQNTSALEQEVAAKKAAFEKVGQDLNREGQNYATIVMNQVDKAISTVSLQRAGLGATQNALQHTINYLENSAINLSDAQSRIEDCDIAEEMMNFTKANLMSQVAAAMLAQANSEPNTVLMLLNSLPKANAF</sequence>
<dbReference type="InterPro" id="IPR001029">
    <property type="entry name" value="Flagellin_N"/>
</dbReference>
<evidence type="ECO:0000259" key="5">
    <source>
        <dbReference type="Pfam" id="PF00669"/>
    </source>
</evidence>
<evidence type="ECO:0000256" key="4">
    <source>
        <dbReference type="RuleBase" id="RU362073"/>
    </source>
</evidence>
<proteinExistence type="inferred from homology"/>
<evidence type="ECO:0000256" key="3">
    <source>
        <dbReference type="ARBA" id="ARBA00023143"/>
    </source>
</evidence>
<keyword evidence="4" id="KW-0964">Secreted</keyword>
<dbReference type="Gene3D" id="1.20.1330.10">
    <property type="entry name" value="f41 fragment of flagellin, N-terminal domain"/>
    <property type="match status" value="1"/>
</dbReference>
<comment type="function">
    <text evidence="4">Flagellin is the subunit protein which polymerizes to form the filaments of bacterial flagella.</text>
</comment>
<dbReference type="PANTHER" id="PTHR42792:SF2">
    <property type="entry name" value="FLAGELLIN"/>
    <property type="match status" value="1"/>
</dbReference>
<evidence type="ECO:0000313" key="8">
    <source>
        <dbReference type="Proteomes" id="UP000004099"/>
    </source>
</evidence>
<organism evidence="7 8">
    <name type="scientific">Ligilactobacillus ruminis ATCC 25644</name>
    <dbReference type="NCBI Taxonomy" id="525362"/>
    <lineage>
        <taxon>Bacteria</taxon>
        <taxon>Bacillati</taxon>
        <taxon>Bacillota</taxon>
        <taxon>Bacilli</taxon>
        <taxon>Lactobacillales</taxon>
        <taxon>Lactobacillaceae</taxon>
        <taxon>Ligilactobacillus</taxon>
    </lineage>
</organism>
<feature type="domain" description="Flagellin N-terminal" evidence="5">
    <location>
        <begin position="44"/>
        <end position="180"/>
    </location>
</feature>
<dbReference type="GO" id="GO:0005198">
    <property type="term" value="F:structural molecule activity"/>
    <property type="evidence" value="ECO:0007669"/>
    <property type="project" value="UniProtKB-UniRule"/>
</dbReference>
<dbReference type="GO" id="GO:0009288">
    <property type="term" value="C:bacterial-type flagellum"/>
    <property type="evidence" value="ECO:0007669"/>
    <property type="project" value="UniProtKB-SubCell"/>
</dbReference>
<evidence type="ECO:0000256" key="2">
    <source>
        <dbReference type="ARBA" id="ARBA00020110"/>
    </source>
</evidence>
<dbReference type="AlphaFoldDB" id="E7FPP6"/>
<reference evidence="7 8" key="1">
    <citation type="submission" date="2011-01" db="EMBL/GenBank/DDBJ databases">
        <authorList>
            <person name="Muzny D."/>
            <person name="Qin X."/>
            <person name="Buhay C."/>
            <person name="Dugan-Rocha S."/>
            <person name="Ding Y."/>
            <person name="Chen G."/>
            <person name="Hawes A."/>
            <person name="Holder M."/>
            <person name="Jhangiani S."/>
            <person name="Johnson A."/>
            <person name="Khan Z."/>
            <person name="Li Z."/>
            <person name="Liu W."/>
            <person name="Liu X."/>
            <person name="Perez L."/>
            <person name="Shen H."/>
            <person name="Wang Q."/>
            <person name="Watt J."/>
            <person name="Xi L."/>
            <person name="Xin Y."/>
            <person name="Zhou J."/>
            <person name="Deng J."/>
            <person name="Jiang H."/>
            <person name="Liu Y."/>
            <person name="Qu J."/>
            <person name="Song X.-Z."/>
            <person name="Zhang L."/>
            <person name="Villasana D."/>
            <person name="Johnson A."/>
            <person name="Liu J."/>
            <person name="Liyanage D."/>
            <person name="Lorensuhewa L."/>
            <person name="Robinson T."/>
            <person name="Song A."/>
            <person name="Song B.-B."/>
            <person name="Dinh H."/>
            <person name="Thornton R."/>
            <person name="Coyle M."/>
            <person name="Francisco L."/>
            <person name="Jackson L."/>
            <person name="Javaid M."/>
            <person name="Korchina V."/>
            <person name="Kovar C."/>
            <person name="Mata R."/>
            <person name="Mathew T."/>
            <person name="Ngo R."/>
            <person name="Nguyen L."/>
            <person name="Nguyen N."/>
            <person name="Okwuonu G."/>
            <person name="Ongeri F."/>
            <person name="Pham C."/>
            <person name="Simmons D."/>
            <person name="Wilczek-Boney K."/>
            <person name="Hale W."/>
            <person name="Jakkamsetti A."/>
            <person name="Pham P."/>
            <person name="Ruth R."/>
            <person name="San Lucas F."/>
            <person name="Warren J."/>
            <person name="Zhang J."/>
            <person name="Zhao Z."/>
            <person name="Zhou C."/>
            <person name="Zhu D."/>
            <person name="Lee S."/>
            <person name="Bess C."/>
            <person name="Blankenburg K."/>
            <person name="Forbes L."/>
            <person name="Fu Q."/>
            <person name="Gubbala S."/>
            <person name="Hirani K."/>
            <person name="Jayaseelan J.C."/>
            <person name="Lara F."/>
            <person name="Munidasa M."/>
            <person name="Palculict T."/>
            <person name="Patil S."/>
            <person name="Pu L.-L."/>
            <person name="Saada N."/>
            <person name="Tang L."/>
            <person name="Weissenberger G."/>
            <person name="Zhu Y."/>
            <person name="Hemphill L."/>
            <person name="Shang Y."/>
            <person name="Youmans B."/>
            <person name="Ayvaz T."/>
            <person name="Ross M."/>
            <person name="Santibanez J."/>
            <person name="Aqrawi P."/>
            <person name="Gross S."/>
            <person name="Joshi V."/>
            <person name="Fowler G."/>
            <person name="Nazareth L."/>
            <person name="Reid J."/>
            <person name="Worley K."/>
            <person name="Petrosino J."/>
            <person name="Highlander S."/>
            <person name="Gibbs R."/>
        </authorList>
    </citation>
    <scope>NUCLEOTIDE SEQUENCE [LARGE SCALE GENOMIC DNA]</scope>
    <source>
        <strain evidence="7 8">ATCC 25644</strain>
    </source>
</reference>
<name>E7FPP6_9LACO</name>
<comment type="subcellular location">
    <subcellularLocation>
        <location evidence="4">Secreted</location>
    </subcellularLocation>
    <subcellularLocation>
        <location evidence="4">Bacterial flagellum</location>
    </subcellularLocation>
</comment>
<dbReference type="InterPro" id="IPR046358">
    <property type="entry name" value="Flagellin_C"/>
</dbReference>
<comment type="caution">
    <text evidence="7">The sequence shown here is derived from an EMBL/GenBank/DDBJ whole genome shotgun (WGS) entry which is preliminary data.</text>
</comment>
<dbReference type="Proteomes" id="UP000004099">
    <property type="component" value="Unassembled WGS sequence"/>
</dbReference>
<accession>E7FPP6</accession>
<evidence type="ECO:0000259" key="6">
    <source>
        <dbReference type="Pfam" id="PF00700"/>
    </source>
</evidence>
<keyword evidence="7" id="KW-0969">Cilium</keyword>
<comment type="similarity">
    <text evidence="1 4">Belongs to the bacterial flagellin family.</text>
</comment>
<evidence type="ECO:0000313" key="7">
    <source>
        <dbReference type="EMBL" id="EFZ34977.1"/>
    </source>
</evidence>
<dbReference type="Gene3D" id="6.10.10.10">
    <property type="entry name" value="Flagellar export chaperone, C-terminal domain"/>
    <property type="match status" value="1"/>
</dbReference>
<dbReference type="HOGENOM" id="CLU_011142_2_0_9"/>
<dbReference type="EMBL" id="ACGS02000029">
    <property type="protein sequence ID" value="EFZ34977.1"/>
    <property type="molecule type" value="Genomic_DNA"/>
</dbReference>
<dbReference type="InterPro" id="IPR042187">
    <property type="entry name" value="Flagellin_C_sub2"/>
</dbReference>
<keyword evidence="7" id="KW-0282">Flagellum</keyword>
<dbReference type="Pfam" id="PF00669">
    <property type="entry name" value="Flagellin_N"/>
    <property type="match status" value="1"/>
</dbReference>
<dbReference type="SUPFAM" id="SSF64518">
    <property type="entry name" value="Phase 1 flagellin"/>
    <property type="match status" value="1"/>
</dbReference>
<protein>
    <recommendedName>
        <fullName evidence="2 4">Flagellin</fullName>
    </recommendedName>
</protein>
<dbReference type="InterPro" id="IPR001492">
    <property type="entry name" value="Flagellin"/>
</dbReference>
<dbReference type="Pfam" id="PF00700">
    <property type="entry name" value="Flagellin_C"/>
    <property type="match status" value="1"/>
</dbReference>